<accession>A0A6J5LDQ7</accession>
<dbReference type="EMBL" id="LR796267">
    <property type="protein sequence ID" value="CAB4132694.1"/>
    <property type="molecule type" value="Genomic_DNA"/>
</dbReference>
<name>A0A6J5LDQ7_9CAUD</name>
<organism evidence="1">
    <name type="scientific">uncultured Caudovirales phage</name>
    <dbReference type="NCBI Taxonomy" id="2100421"/>
    <lineage>
        <taxon>Viruses</taxon>
        <taxon>Duplodnaviria</taxon>
        <taxon>Heunggongvirae</taxon>
        <taxon>Uroviricota</taxon>
        <taxon>Caudoviricetes</taxon>
        <taxon>Peduoviridae</taxon>
        <taxon>Maltschvirus</taxon>
        <taxon>Maltschvirus maltsch</taxon>
    </lineage>
</organism>
<reference evidence="1" key="1">
    <citation type="submission" date="2020-04" db="EMBL/GenBank/DDBJ databases">
        <authorList>
            <person name="Chiriac C."/>
            <person name="Salcher M."/>
            <person name="Ghai R."/>
            <person name="Kavagutti S V."/>
        </authorList>
    </citation>
    <scope>NUCLEOTIDE SEQUENCE</scope>
</reference>
<proteinExistence type="predicted"/>
<sequence length="68" mass="7691">MFLCYCGSPIQFKRYKLGYKLCLICGEKDAKQRKFTVVPMPKSNYILVTDMALLRGLNSSHKGNSDGL</sequence>
<evidence type="ECO:0000313" key="1">
    <source>
        <dbReference type="EMBL" id="CAB4132694.1"/>
    </source>
</evidence>
<protein>
    <submittedName>
        <fullName evidence="1">Uncharacterized protein</fullName>
    </submittedName>
</protein>
<gene>
    <name evidence="1" type="ORF">UFOVP248_69</name>
</gene>